<dbReference type="PANTHER" id="PTHR22706:SF1">
    <property type="entry name" value="ASSEMBLY FACTOR FOR SPINDLE MICROTUBULES"/>
    <property type="match status" value="1"/>
</dbReference>
<dbReference type="RefSeq" id="XP_026289446.1">
    <property type="nucleotide sequence ID" value="XM_026433661.2"/>
</dbReference>
<keyword evidence="15" id="KW-1185">Reference proteome</keyword>
<dbReference type="InterPro" id="IPR051185">
    <property type="entry name" value="ASPM"/>
</dbReference>
<dbReference type="SMART" id="SM00015">
    <property type="entry name" value="IQ"/>
    <property type="match status" value="22"/>
</dbReference>
<keyword evidence="7" id="KW-0498">Mitosis</keyword>
<dbReference type="PANTHER" id="PTHR22706">
    <property type="entry name" value="ASSEMBLY FACTOR FOR SPINDLE MICROTUBULES"/>
    <property type="match status" value="1"/>
</dbReference>
<keyword evidence="5" id="KW-0132">Cell division</keyword>
<dbReference type="GO" id="GO:0007051">
    <property type="term" value="P:spindle organization"/>
    <property type="evidence" value="ECO:0007669"/>
    <property type="project" value="TreeGrafter"/>
</dbReference>
<feature type="region of interest" description="Disordered" evidence="13">
    <location>
        <begin position="533"/>
        <end position="557"/>
    </location>
</feature>
<dbReference type="CDD" id="cd23767">
    <property type="entry name" value="IQCD"/>
    <property type="match status" value="1"/>
</dbReference>
<evidence type="ECO:0000256" key="6">
    <source>
        <dbReference type="ARBA" id="ARBA00022737"/>
    </source>
</evidence>
<reference evidence="16" key="1">
    <citation type="submission" date="2025-08" db="UniProtKB">
        <authorList>
            <consortium name="RefSeq"/>
        </authorList>
    </citation>
    <scope>IDENTIFICATION</scope>
    <source>
        <tissue evidence="16">Whole organism</tissue>
    </source>
</reference>
<dbReference type="InterPro" id="IPR013783">
    <property type="entry name" value="Ig-like_fold"/>
</dbReference>
<dbReference type="SUPFAM" id="SSF47576">
    <property type="entry name" value="Calponin-homology domain, CH-domain"/>
    <property type="match status" value="1"/>
</dbReference>
<keyword evidence="10" id="KW-0539">Nucleus</keyword>
<dbReference type="CDD" id="cd21223">
    <property type="entry name" value="CH_ASPM_rpt1"/>
    <property type="match status" value="1"/>
</dbReference>
<dbReference type="InterPro" id="IPR036872">
    <property type="entry name" value="CH_dom_sf"/>
</dbReference>
<feature type="region of interest" description="Disordered" evidence="13">
    <location>
        <begin position="680"/>
        <end position="711"/>
    </location>
</feature>
<evidence type="ECO:0000313" key="15">
    <source>
        <dbReference type="Proteomes" id="UP000504606"/>
    </source>
</evidence>
<name>A0A6J1TF16_FRAOC</name>
<dbReference type="GO" id="GO:0000922">
    <property type="term" value="C:spindle pole"/>
    <property type="evidence" value="ECO:0007669"/>
    <property type="project" value="TreeGrafter"/>
</dbReference>
<proteinExistence type="predicted"/>
<dbReference type="GO" id="GO:0051295">
    <property type="term" value="P:establishment of meiotic spindle localization"/>
    <property type="evidence" value="ECO:0007669"/>
    <property type="project" value="TreeGrafter"/>
</dbReference>
<accession>A0A6J1TF16</accession>
<dbReference type="InterPro" id="IPR000048">
    <property type="entry name" value="IQ_motif_EF-hand-BS"/>
</dbReference>
<keyword evidence="8" id="KW-0112">Calmodulin-binding</keyword>
<evidence type="ECO:0000256" key="7">
    <source>
        <dbReference type="ARBA" id="ARBA00022776"/>
    </source>
</evidence>
<dbReference type="OrthoDB" id="2148418at2759"/>
<evidence type="ECO:0000256" key="1">
    <source>
        <dbReference type="ARBA" id="ARBA00004123"/>
    </source>
</evidence>
<dbReference type="GO" id="GO:0005634">
    <property type="term" value="C:nucleus"/>
    <property type="evidence" value="ECO:0007669"/>
    <property type="project" value="UniProtKB-SubCell"/>
</dbReference>
<feature type="coiled-coil region" evidence="12">
    <location>
        <begin position="2006"/>
        <end position="2036"/>
    </location>
</feature>
<evidence type="ECO:0000256" key="4">
    <source>
        <dbReference type="ARBA" id="ARBA00022553"/>
    </source>
</evidence>
<evidence type="ECO:0000313" key="16">
    <source>
        <dbReference type="RefSeq" id="XP_026289446.1"/>
    </source>
</evidence>
<evidence type="ECO:0000256" key="13">
    <source>
        <dbReference type="SAM" id="MobiDB-lite"/>
    </source>
</evidence>
<protein>
    <submittedName>
        <fullName evidence="16">Protein abnormal spindle isoform X1</fullName>
    </submittedName>
</protein>
<dbReference type="InterPro" id="IPR016024">
    <property type="entry name" value="ARM-type_fold"/>
</dbReference>
<evidence type="ECO:0000256" key="11">
    <source>
        <dbReference type="ARBA" id="ARBA00023306"/>
    </source>
</evidence>
<keyword evidence="6" id="KW-0677">Repeat</keyword>
<evidence type="ECO:0000259" key="14">
    <source>
        <dbReference type="PROSITE" id="PS50021"/>
    </source>
</evidence>
<evidence type="ECO:0000256" key="5">
    <source>
        <dbReference type="ARBA" id="ARBA00022618"/>
    </source>
</evidence>
<dbReference type="GO" id="GO:0005516">
    <property type="term" value="F:calmodulin binding"/>
    <property type="evidence" value="ECO:0007669"/>
    <property type="project" value="UniProtKB-KW"/>
</dbReference>
<feature type="compositionally biased region" description="Basic and acidic residues" evidence="13">
    <location>
        <begin position="684"/>
        <end position="693"/>
    </location>
</feature>
<dbReference type="GeneID" id="113214325"/>
<dbReference type="GO" id="GO:0000278">
    <property type="term" value="P:mitotic cell cycle"/>
    <property type="evidence" value="ECO:0007669"/>
    <property type="project" value="TreeGrafter"/>
</dbReference>
<dbReference type="Proteomes" id="UP000504606">
    <property type="component" value="Unplaced"/>
</dbReference>
<dbReference type="Gene3D" id="1.10.418.10">
    <property type="entry name" value="Calponin-like domain"/>
    <property type="match status" value="1"/>
</dbReference>
<dbReference type="PROSITE" id="PS50096">
    <property type="entry name" value="IQ"/>
    <property type="match status" value="6"/>
</dbReference>
<dbReference type="Gene3D" id="2.60.40.10">
    <property type="entry name" value="Immunoglobulins"/>
    <property type="match status" value="1"/>
</dbReference>
<dbReference type="CTD" id="42946"/>
<dbReference type="SUPFAM" id="SSF48371">
    <property type="entry name" value="ARM repeat"/>
    <property type="match status" value="1"/>
</dbReference>
<dbReference type="GO" id="GO:0005737">
    <property type="term" value="C:cytoplasm"/>
    <property type="evidence" value="ECO:0007669"/>
    <property type="project" value="UniProtKB-SubCell"/>
</dbReference>
<dbReference type="Pfam" id="PF15780">
    <property type="entry name" value="ASH"/>
    <property type="match status" value="1"/>
</dbReference>
<dbReference type="Pfam" id="PF00612">
    <property type="entry name" value="IQ"/>
    <property type="match status" value="8"/>
</dbReference>
<evidence type="ECO:0000256" key="12">
    <source>
        <dbReference type="SAM" id="Coils"/>
    </source>
</evidence>
<dbReference type="PROSITE" id="PS50021">
    <property type="entry name" value="CH"/>
    <property type="match status" value="1"/>
</dbReference>
<dbReference type="InterPro" id="IPR031549">
    <property type="entry name" value="ASH"/>
</dbReference>
<comment type="subcellular location">
    <subcellularLocation>
        <location evidence="2">Cytoplasm</location>
    </subcellularLocation>
    <subcellularLocation>
        <location evidence="1">Nucleus</location>
    </subcellularLocation>
</comment>
<feature type="domain" description="Calponin-homology (CH)" evidence="14">
    <location>
        <begin position="1003"/>
        <end position="1134"/>
    </location>
</feature>
<evidence type="ECO:0000256" key="3">
    <source>
        <dbReference type="ARBA" id="ARBA00022490"/>
    </source>
</evidence>
<dbReference type="GO" id="GO:0051301">
    <property type="term" value="P:cell division"/>
    <property type="evidence" value="ECO:0007669"/>
    <property type="project" value="UniProtKB-KW"/>
</dbReference>
<dbReference type="FunFam" id="1.10.418.10:FF:000051">
    <property type="entry name" value="Abnormal spindle-like microcephaly-associated protein homolog"/>
    <property type="match status" value="1"/>
</dbReference>
<evidence type="ECO:0000256" key="9">
    <source>
        <dbReference type="ARBA" id="ARBA00023054"/>
    </source>
</evidence>
<sequence length="2234" mass="257250">MAQVFEISPPKRLKKSVSADEENGCEILYLAPFKPLPKIVFDNVKVNAEAKRLLVIRNPSATKLSGELLNLPAKDRGFEFSFTSFDLAGGEETSLLITWVPTEAGSWRDTIPVRTTSKFKSDIVIISSSFNPHVKKNVRKPAPAKSTFKPTVLAKKLVLTKPSKPSSPKPSTTRCVVQQHVRIAKSLPRTASSSPCRRQTFLVNPENKENSPVIPLPFEKIEKKSKHDISRRFEDFVLSPLNTNFNTGPVRNSAIDDLVMSPLVLGKPGVDFVDGDAGVHSRAILPIDEVEEDLSQAEIRRATFDIGARSCNGQITESLPRGIHLEAMENSRDDFYDSLDEAHESPTDNLQNNLFPFNAVYGTHVSGKQNFKEMAVPEVRDSFMNSTIKFDLPLPSEDPRRCSTGVKAFPSPLQEVTDSLKVRKDLFDYMSGSTQQKQGDELFALDLDVSQPVDGIHGEIPECLEVCSNDRLSTSTYIKDRLSTGTYVKDRLSTETYIKEQHSRGSCSLNEDSCDEAAKHGSVNLGMVFSPRMDEHQNHGKSPKTDDSLFRSKSPRAEDHLRCAKSPLLSIQEEDIFGSAVDSQAPCRTFTKSTAFTVSFSGTNETDNSSELKKKTNFTRPKAAAAVAAAPQNRSPRRRRVIRVSPTLKKPLPHLKSQVDPKIVSTKTVGVNLRRQSIGSISKPNDKKIDRRLSIGPMGSKASLSSRLPESRLSLSKKDQPVFKIPRGSKRIAEMQAAKSEVLHNLDDILSEVTNVDPFAASTTSDPFLNQAIYNDSAWIARQETDMIKWLNAMLTPPAELETNSDQQVIDIGDLWQKTCRIKDVSFAPSREEVSSDLYDQNNRLNTLRKGALTLIRSRDIGSVLQKISVRVDQKVLCIRDDRDLHLDVGLQHQVLELLLAYNPLWLRIGLEAVYGRTVPLKSNNDYIGLTAFLVHNLLSDAHIVATYSHPTVPHLKLPGFQQEMKKFILKKFLFIVFFLDRAKEGKLIGHDPCLFLRTAKVKDSRDVVATFARDLLAGIGDVNRYLSSLGCKLTVKQTYLDEFEYAVKNLLDLRDGIRLVRVMELILCDHTLHERLRVPAISRLQKVHNVDVALGALKAAGYELGGGITSKDIADGHREKTLSLLWQIIYKFQGPRFVSAAEAIQRWWRGCSLPREIDRRIRVRKRERRQAATIVLQAAWRGYLGRRRAAAVREEHVRLQEARLQAAVVLQKHWRRHAAQEALRRARGAAASIALWYRGAVETRRLRADFLRQRAAAVKIQAHCRGMLTRRRFADLRRMAAALRLQTWFRRRRAARQLELAASLARGWQEERRRQVGACRLLQARVRAWQGMRREKARFQALRAAVLVVQRRWRAQRAMRVQRDRFEATRGAAMLVQSRWRAQRAMRTQRAAYLLQRSAATTVQRWLRARLQRQRFLRLRAAALFVQQRVRARWQAKTARADFLATRLAAVTLQRAVRAWAAGRRDRARFLELRAAALTLQRKVRARAAQRQLLHSRLENAALIVQRRWRARQASRVAREDFLALRQSACVVQNKFRAIRAMWVEREHFVRLGRAAVLVQRRFRANRAMRQERARYVTVQKAALTIQHHWRALLAMKTQRSEFLSLRSAACIIQSRFRAQRTMNTDRRRYLQTQHATVTIQRHFRALQMMRHDRDSYLCLKRAAILIQSHWRAKCLMKIQRGSFTAMHHAACTIQIRYRAYRAMKNDHRNFLKLRLAAVTIQRHFRALQMMRHNRDRYLCLKRAAILIQSHWRAKCLMKIQRGSFTALHHAACTIQIRYRAYRAMKNEQRNYLQLRLAAVIIQRRFRANRLAQEQKEWYCQLRNATIIIQRRWRAQRSMALDRERFLEMCNAVILVQKRWRTIQITRQLSYEFLKIRSAAVVLQRHWRAILHGRKERQNYIIMLASTKLIQNVWRSHKLMMQEKEQYQSLRRATITVQKYTRGFLARKRCQVLREQKLHCTELYESSARLIQKTWKNWYRKQKNLQEKSAAALKIQAYWRGYQSRKKFEEETNRLKELNKELNSAESQCMNMKERIGILCIELAAETVGSVVFTLNALNTICMISPVLCEEMVYNDSVSKLFNILCNINRGVADSEVARLSSKILVQLCKYNKTFEAVWQDGSYLNLYPHLMKKWISVDDTVLLYFITMLWHFSQSPMNAKVIATDEKLKSTILFLLNKYKNRKSKNPSQNGMLPSVVPNWGCMKKEARPFAFEDPLYGLRALCYKLKLNVNM</sequence>
<dbReference type="KEGG" id="foc:113214325"/>
<dbReference type="InterPro" id="IPR001715">
    <property type="entry name" value="CH_dom"/>
</dbReference>
<evidence type="ECO:0000256" key="8">
    <source>
        <dbReference type="ARBA" id="ARBA00022860"/>
    </source>
</evidence>
<keyword evidence="3" id="KW-0963">Cytoplasm</keyword>
<gene>
    <name evidence="16" type="primary">LOC113214325</name>
</gene>
<organism evidence="15 16">
    <name type="scientific">Frankliniella occidentalis</name>
    <name type="common">Western flower thrips</name>
    <name type="synonym">Euthrips occidentalis</name>
    <dbReference type="NCBI Taxonomy" id="133901"/>
    <lineage>
        <taxon>Eukaryota</taxon>
        <taxon>Metazoa</taxon>
        <taxon>Ecdysozoa</taxon>
        <taxon>Arthropoda</taxon>
        <taxon>Hexapoda</taxon>
        <taxon>Insecta</taxon>
        <taxon>Pterygota</taxon>
        <taxon>Neoptera</taxon>
        <taxon>Paraneoptera</taxon>
        <taxon>Thysanoptera</taxon>
        <taxon>Terebrantia</taxon>
        <taxon>Thripoidea</taxon>
        <taxon>Thripidae</taxon>
        <taxon>Frankliniella</taxon>
    </lineage>
</organism>
<keyword evidence="9 12" id="KW-0175">Coiled coil</keyword>
<dbReference type="Gene3D" id="1.20.5.190">
    <property type="match status" value="7"/>
</dbReference>
<keyword evidence="4" id="KW-0597">Phosphoprotein</keyword>
<evidence type="ECO:0000256" key="10">
    <source>
        <dbReference type="ARBA" id="ARBA00023242"/>
    </source>
</evidence>
<evidence type="ECO:0000256" key="2">
    <source>
        <dbReference type="ARBA" id="ARBA00004496"/>
    </source>
</evidence>
<keyword evidence="11" id="KW-0131">Cell cycle</keyword>